<accession>A0A5B8UZ37</accession>
<evidence type="ECO:0000256" key="14">
    <source>
        <dbReference type="ARBA" id="ARBA00023288"/>
    </source>
</evidence>
<dbReference type="GO" id="GO:0006811">
    <property type="term" value="P:monoatomic ion transport"/>
    <property type="evidence" value="ECO:0007669"/>
    <property type="project" value="UniProtKB-KW"/>
</dbReference>
<dbReference type="Gene3D" id="3.30.1950.10">
    <property type="entry name" value="wza like domain"/>
    <property type="match status" value="1"/>
</dbReference>
<evidence type="ECO:0000256" key="10">
    <source>
        <dbReference type="ARBA" id="ARBA00023114"/>
    </source>
</evidence>
<dbReference type="Proteomes" id="UP000321479">
    <property type="component" value="Chromosome"/>
</dbReference>
<keyword evidence="6 15" id="KW-0812">Transmembrane</keyword>
<dbReference type="PROSITE" id="PS51257">
    <property type="entry name" value="PROKAR_LIPOPROTEIN"/>
    <property type="match status" value="1"/>
</dbReference>
<dbReference type="KEGG" id="mgin:FRZ54_17875"/>
<dbReference type="Gene3D" id="3.10.560.10">
    <property type="entry name" value="Outer membrane lipoprotein wza domain like"/>
    <property type="match status" value="1"/>
</dbReference>
<comment type="similarity">
    <text evidence="2">Belongs to the BexD/CtrA/VexA family.</text>
</comment>
<dbReference type="GO" id="GO:0046930">
    <property type="term" value="C:pore complex"/>
    <property type="evidence" value="ECO:0007669"/>
    <property type="project" value="UniProtKB-KW"/>
</dbReference>
<dbReference type="InterPro" id="IPR054765">
    <property type="entry name" value="SLBB_dom"/>
</dbReference>
<protein>
    <submittedName>
        <fullName evidence="18">Polysaccharide export protein</fullName>
    </submittedName>
</protein>
<dbReference type="RefSeq" id="WP_147033102.1">
    <property type="nucleotide sequence ID" value="NZ_CP042436.1"/>
</dbReference>
<dbReference type="OrthoDB" id="662756at2"/>
<dbReference type="PANTHER" id="PTHR33619:SF3">
    <property type="entry name" value="POLYSACCHARIDE EXPORT PROTEIN GFCE-RELATED"/>
    <property type="match status" value="1"/>
</dbReference>
<keyword evidence="8" id="KW-0625">Polysaccharide transport</keyword>
<comment type="subcellular location">
    <subcellularLocation>
        <location evidence="1">Cell outer membrane</location>
        <topology evidence="1">Multi-pass membrane protein</topology>
    </subcellularLocation>
</comment>
<dbReference type="GO" id="GO:0015159">
    <property type="term" value="F:polysaccharide transmembrane transporter activity"/>
    <property type="evidence" value="ECO:0007669"/>
    <property type="project" value="InterPro"/>
</dbReference>
<keyword evidence="15" id="KW-1133">Transmembrane helix</keyword>
<gene>
    <name evidence="18" type="ORF">FRZ54_17875</name>
</gene>
<sequence length="263" mass="29313">MKRTFINLVIVGLLFFAASCGTYKQVPYFQDLDRSSVVSQEIKNYSPLTIQSGDILGISVTSNSDPAAVAVFNYNLNRVNGVNSDFTPSNAVVGYLVDTKGNIQVPYLGTMKVAGYTTTDLRDQLEKSLVKYVNLPVVNIRILNFKIGVMGDVMKPDVYTFQNEKVSILDALSSAGDLTITGKRQNVLLIREINGKREFIPIDLTSKKLFESPYYYLRNNDILYVDPDRTKFAQYDTGYRTASLIISAVSAVSLVITVILYHK</sequence>
<proteinExistence type="inferred from homology"/>
<keyword evidence="13" id="KW-0998">Cell outer membrane</keyword>
<dbReference type="EMBL" id="CP042436">
    <property type="protein sequence ID" value="QEC64364.1"/>
    <property type="molecule type" value="Genomic_DNA"/>
</dbReference>
<evidence type="ECO:0000256" key="12">
    <source>
        <dbReference type="ARBA" id="ARBA00023139"/>
    </source>
</evidence>
<dbReference type="PANTHER" id="PTHR33619">
    <property type="entry name" value="POLYSACCHARIDE EXPORT PROTEIN GFCE-RELATED"/>
    <property type="match status" value="1"/>
</dbReference>
<evidence type="ECO:0000256" key="9">
    <source>
        <dbReference type="ARBA" id="ARBA00023065"/>
    </source>
</evidence>
<reference evidence="18 19" key="1">
    <citation type="journal article" date="2017" name="Curr. Microbiol.">
        <title>Mucilaginibacter ginsenosidivorans sp. nov., Isolated from Soil of Ginseng Field.</title>
        <authorList>
            <person name="Kim M.M."/>
            <person name="Siddiqi M.Z."/>
            <person name="Im W.T."/>
        </authorList>
    </citation>
    <scope>NUCLEOTIDE SEQUENCE [LARGE SCALE GENOMIC DNA]</scope>
    <source>
        <strain evidence="18 19">Gsoil 3017</strain>
    </source>
</reference>
<keyword evidence="5" id="KW-0762">Sugar transport</keyword>
<evidence type="ECO:0000256" key="4">
    <source>
        <dbReference type="ARBA" id="ARBA00022452"/>
    </source>
</evidence>
<organism evidence="18 19">
    <name type="scientific">Mucilaginibacter ginsenosidivorans</name>
    <dbReference type="NCBI Taxonomy" id="398053"/>
    <lineage>
        <taxon>Bacteria</taxon>
        <taxon>Pseudomonadati</taxon>
        <taxon>Bacteroidota</taxon>
        <taxon>Sphingobacteriia</taxon>
        <taxon>Sphingobacteriales</taxon>
        <taxon>Sphingobacteriaceae</taxon>
        <taxon>Mucilaginibacter</taxon>
    </lineage>
</organism>
<evidence type="ECO:0000256" key="6">
    <source>
        <dbReference type="ARBA" id="ARBA00022692"/>
    </source>
</evidence>
<dbReference type="InterPro" id="IPR049712">
    <property type="entry name" value="Poly_export"/>
</dbReference>
<evidence type="ECO:0000313" key="19">
    <source>
        <dbReference type="Proteomes" id="UP000321479"/>
    </source>
</evidence>
<keyword evidence="14" id="KW-0449">Lipoprotein</keyword>
<dbReference type="GO" id="GO:0009279">
    <property type="term" value="C:cell outer membrane"/>
    <property type="evidence" value="ECO:0007669"/>
    <property type="project" value="UniProtKB-SubCell"/>
</dbReference>
<feature type="domain" description="Polysaccharide export protein N-terminal" evidence="16">
    <location>
        <begin position="47"/>
        <end position="142"/>
    </location>
</feature>
<evidence type="ECO:0000256" key="13">
    <source>
        <dbReference type="ARBA" id="ARBA00023237"/>
    </source>
</evidence>
<evidence type="ECO:0000256" key="1">
    <source>
        <dbReference type="ARBA" id="ARBA00004571"/>
    </source>
</evidence>
<evidence type="ECO:0000256" key="8">
    <source>
        <dbReference type="ARBA" id="ARBA00023047"/>
    </source>
</evidence>
<dbReference type="Pfam" id="PF02563">
    <property type="entry name" value="Poly_export"/>
    <property type="match status" value="1"/>
</dbReference>
<dbReference type="GO" id="GO:0015288">
    <property type="term" value="F:porin activity"/>
    <property type="evidence" value="ECO:0007669"/>
    <property type="project" value="UniProtKB-KW"/>
</dbReference>
<dbReference type="AlphaFoldDB" id="A0A5B8UZ37"/>
<dbReference type="Pfam" id="PF22461">
    <property type="entry name" value="SLBB_2"/>
    <property type="match status" value="1"/>
</dbReference>
<evidence type="ECO:0000256" key="11">
    <source>
        <dbReference type="ARBA" id="ARBA00023136"/>
    </source>
</evidence>
<evidence type="ECO:0000256" key="3">
    <source>
        <dbReference type="ARBA" id="ARBA00022448"/>
    </source>
</evidence>
<feature type="transmembrane region" description="Helical" evidence="15">
    <location>
        <begin position="242"/>
        <end position="261"/>
    </location>
</feature>
<keyword evidence="4" id="KW-1134">Transmembrane beta strand</keyword>
<evidence type="ECO:0000256" key="7">
    <source>
        <dbReference type="ARBA" id="ARBA00022729"/>
    </source>
</evidence>
<evidence type="ECO:0000256" key="15">
    <source>
        <dbReference type="SAM" id="Phobius"/>
    </source>
</evidence>
<dbReference type="InterPro" id="IPR003715">
    <property type="entry name" value="Poly_export_N"/>
</dbReference>
<evidence type="ECO:0000259" key="16">
    <source>
        <dbReference type="Pfam" id="PF02563"/>
    </source>
</evidence>
<evidence type="ECO:0000256" key="5">
    <source>
        <dbReference type="ARBA" id="ARBA00022597"/>
    </source>
</evidence>
<feature type="domain" description="SLBB" evidence="17">
    <location>
        <begin position="146"/>
        <end position="225"/>
    </location>
</feature>
<name>A0A5B8UZ37_9SPHI</name>
<keyword evidence="10" id="KW-0626">Porin</keyword>
<keyword evidence="7" id="KW-0732">Signal</keyword>
<keyword evidence="19" id="KW-1185">Reference proteome</keyword>
<keyword evidence="3" id="KW-0813">Transport</keyword>
<keyword evidence="11 15" id="KW-0472">Membrane</keyword>
<keyword evidence="12" id="KW-0564">Palmitate</keyword>
<evidence type="ECO:0000313" key="18">
    <source>
        <dbReference type="EMBL" id="QEC64364.1"/>
    </source>
</evidence>
<evidence type="ECO:0000256" key="2">
    <source>
        <dbReference type="ARBA" id="ARBA00009450"/>
    </source>
</evidence>
<keyword evidence="9" id="KW-0406">Ion transport</keyword>
<evidence type="ECO:0000259" key="17">
    <source>
        <dbReference type="Pfam" id="PF22461"/>
    </source>
</evidence>